<dbReference type="InterPro" id="IPR058627">
    <property type="entry name" value="MdtA-like_C"/>
</dbReference>
<feature type="domain" description="CusB-like beta-barrel" evidence="2">
    <location>
        <begin position="196"/>
        <end position="269"/>
    </location>
</feature>
<proteinExistence type="inferred from homology"/>
<dbReference type="AlphaFoldDB" id="A0A412IMQ7"/>
<evidence type="ECO:0000259" key="2">
    <source>
        <dbReference type="Pfam" id="PF25954"/>
    </source>
</evidence>
<dbReference type="Pfam" id="PF25954">
    <property type="entry name" value="Beta-barrel_RND_2"/>
    <property type="match status" value="1"/>
</dbReference>
<organism evidence="5 6">
    <name type="scientific">Bacteroides cellulosilyticus</name>
    <dbReference type="NCBI Taxonomy" id="246787"/>
    <lineage>
        <taxon>Bacteria</taxon>
        <taxon>Pseudomonadati</taxon>
        <taxon>Bacteroidota</taxon>
        <taxon>Bacteroidia</taxon>
        <taxon>Bacteroidales</taxon>
        <taxon>Bacteroidaceae</taxon>
        <taxon>Bacteroides</taxon>
    </lineage>
</organism>
<dbReference type="Pfam" id="PF25967">
    <property type="entry name" value="RND-MFP_C"/>
    <property type="match status" value="1"/>
</dbReference>
<evidence type="ECO:0000313" key="6">
    <source>
        <dbReference type="Proteomes" id="UP000283341"/>
    </source>
</evidence>
<dbReference type="Proteomes" id="UP000283341">
    <property type="component" value="Unassembled WGS sequence"/>
</dbReference>
<dbReference type="NCBIfam" id="TIGR01730">
    <property type="entry name" value="RND_mfp"/>
    <property type="match status" value="1"/>
</dbReference>
<evidence type="ECO:0000259" key="4">
    <source>
        <dbReference type="Pfam" id="PF25973"/>
    </source>
</evidence>
<dbReference type="InterPro" id="IPR058647">
    <property type="entry name" value="BSH_CzcB-like"/>
</dbReference>
<dbReference type="Gene3D" id="2.40.30.170">
    <property type="match status" value="1"/>
</dbReference>
<dbReference type="InterPro" id="IPR058792">
    <property type="entry name" value="Beta-barrel_RND_2"/>
</dbReference>
<dbReference type="PANTHER" id="PTHR30469">
    <property type="entry name" value="MULTIDRUG RESISTANCE PROTEIN MDTA"/>
    <property type="match status" value="1"/>
</dbReference>
<reference evidence="5 6" key="1">
    <citation type="submission" date="2018-08" db="EMBL/GenBank/DDBJ databases">
        <title>A genome reference for cultivated species of the human gut microbiota.</title>
        <authorList>
            <person name="Zou Y."/>
            <person name="Xue W."/>
            <person name="Luo G."/>
        </authorList>
    </citation>
    <scope>NUCLEOTIDE SEQUENCE [LARGE SCALE GENOMIC DNA]</scope>
    <source>
        <strain evidence="5 6">AF22-3AC</strain>
    </source>
</reference>
<dbReference type="EMBL" id="QRVJ01000002">
    <property type="protein sequence ID" value="RGS39197.1"/>
    <property type="molecule type" value="Genomic_DNA"/>
</dbReference>
<feature type="domain" description="Multidrug resistance protein MdtA-like C-terminal permuted SH3" evidence="3">
    <location>
        <begin position="277"/>
        <end position="335"/>
    </location>
</feature>
<comment type="similarity">
    <text evidence="1">Belongs to the membrane fusion protein (MFP) (TC 8.A.1) family.</text>
</comment>
<dbReference type="GO" id="GO:1990281">
    <property type="term" value="C:efflux pump complex"/>
    <property type="evidence" value="ECO:0007669"/>
    <property type="project" value="TreeGrafter"/>
</dbReference>
<dbReference type="GO" id="GO:0015562">
    <property type="term" value="F:efflux transmembrane transporter activity"/>
    <property type="evidence" value="ECO:0007669"/>
    <property type="project" value="TreeGrafter"/>
</dbReference>
<sequence>MEKSMRQLCNVTVLLLLFGLTSCQNNGDKQTTMSPVKVKVLRVSSSEIDGTERFSGTVEEANSTSLSFSIMGTVKTVHVGLGDRVAKGQLIATVDPLSMQSSYDAAKASLAQAEDAYRRMKELYDKGSLPEIKWVEVQSKLQQAKSMEEVARKNLDDCKLYAPFSGIISEKMAEVGQNIMPGLSVVKLVTANQLKVKIAVPETEIAAIATGQKATITVSALNGRVFAGTVTEKGIVANPLSRSYDVKIRVDDADKELMPGMVVEAVLSGTGMGTLHVIPAHIVQLDEQNRSFVWVNAGGKASKRIIQCGGFTSEGVIVLSGLEESEEIIVEGQQKVCENTSVVL</sequence>
<protein>
    <submittedName>
        <fullName evidence="5">Efflux RND transporter periplasmic adaptor subunit</fullName>
    </submittedName>
</protein>
<dbReference type="Gene3D" id="2.40.420.20">
    <property type="match status" value="1"/>
</dbReference>
<evidence type="ECO:0000259" key="3">
    <source>
        <dbReference type="Pfam" id="PF25967"/>
    </source>
</evidence>
<evidence type="ECO:0000256" key="1">
    <source>
        <dbReference type="ARBA" id="ARBA00009477"/>
    </source>
</evidence>
<comment type="caution">
    <text evidence="5">The sequence shown here is derived from an EMBL/GenBank/DDBJ whole genome shotgun (WGS) entry which is preliminary data.</text>
</comment>
<name>A0A412IMQ7_9BACE</name>
<dbReference type="PROSITE" id="PS51257">
    <property type="entry name" value="PROKAR_LIPOPROTEIN"/>
    <property type="match status" value="1"/>
</dbReference>
<dbReference type="SUPFAM" id="SSF111369">
    <property type="entry name" value="HlyD-like secretion proteins"/>
    <property type="match status" value="1"/>
</dbReference>
<dbReference type="Pfam" id="PF25973">
    <property type="entry name" value="BSH_CzcB"/>
    <property type="match status" value="1"/>
</dbReference>
<dbReference type="PANTHER" id="PTHR30469:SF20">
    <property type="entry name" value="EFFLUX RND TRANSPORTER PERIPLASMIC ADAPTOR SUBUNIT"/>
    <property type="match status" value="1"/>
</dbReference>
<dbReference type="InterPro" id="IPR006143">
    <property type="entry name" value="RND_pump_MFP"/>
</dbReference>
<accession>A0A412IMQ7</accession>
<dbReference type="Gene3D" id="2.40.50.100">
    <property type="match status" value="1"/>
</dbReference>
<feature type="domain" description="CzcB-like barrel-sandwich hybrid" evidence="4">
    <location>
        <begin position="69"/>
        <end position="185"/>
    </location>
</feature>
<gene>
    <name evidence="5" type="ORF">DWX97_04530</name>
</gene>
<evidence type="ECO:0000313" key="5">
    <source>
        <dbReference type="EMBL" id="RGS39197.1"/>
    </source>
</evidence>